<evidence type="ECO:0000313" key="5">
    <source>
        <dbReference type="EMBL" id="EMD21769.1"/>
    </source>
</evidence>
<dbReference type="PROSITE" id="PS50801">
    <property type="entry name" value="STAS"/>
    <property type="match status" value="1"/>
</dbReference>
<accession>M2NHZ5</accession>
<name>M2NHZ5_9PSEU</name>
<evidence type="ECO:0000256" key="1">
    <source>
        <dbReference type="ARBA" id="ARBA00009013"/>
    </source>
</evidence>
<reference evidence="5 6" key="1">
    <citation type="submission" date="2012-10" db="EMBL/GenBank/DDBJ databases">
        <title>Genome assembly of Amycolatopsis azurea DSM 43854.</title>
        <authorList>
            <person name="Khatri I."/>
            <person name="Kaur I."/>
            <person name="Subramanian S."/>
            <person name="Mayilraj S."/>
        </authorList>
    </citation>
    <scope>NUCLEOTIDE SEQUENCE [LARGE SCALE GENOMIC DNA]</scope>
    <source>
        <strain evidence="5 6">DSM 43854</strain>
    </source>
</reference>
<dbReference type="InterPro" id="IPR002645">
    <property type="entry name" value="STAS_dom"/>
</dbReference>
<dbReference type="InterPro" id="IPR036513">
    <property type="entry name" value="STAS_dom_sf"/>
</dbReference>
<dbReference type="NCBIfam" id="TIGR00377">
    <property type="entry name" value="ant_ant_sig"/>
    <property type="match status" value="1"/>
</dbReference>
<dbReference type="PANTHER" id="PTHR33495:SF2">
    <property type="entry name" value="ANTI-SIGMA FACTOR ANTAGONIST TM_1081-RELATED"/>
    <property type="match status" value="1"/>
</dbReference>
<feature type="domain" description="STAS" evidence="4">
    <location>
        <begin position="7"/>
        <end position="115"/>
    </location>
</feature>
<dbReference type="SUPFAM" id="SSF52091">
    <property type="entry name" value="SpoIIaa-like"/>
    <property type="match status" value="1"/>
</dbReference>
<protein>
    <recommendedName>
        <fullName evidence="2">Anti-sigma factor antagonist</fullName>
    </recommendedName>
</protein>
<dbReference type="Proteomes" id="UP000014137">
    <property type="component" value="Unassembled WGS sequence"/>
</dbReference>
<evidence type="ECO:0000256" key="3">
    <source>
        <dbReference type="SAM" id="MobiDB-lite"/>
    </source>
</evidence>
<evidence type="ECO:0000313" key="6">
    <source>
        <dbReference type="Proteomes" id="UP000014137"/>
    </source>
</evidence>
<gene>
    <name evidence="5" type="ORF">C791_0919</name>
</gene>
<sequence>MHLPPPLTVTVKHLGRTVVLAVDGDVDLHTAPVVQRAIESVLGTRPRRLVVDLTLVRFLNSSGLEVLLAAHRRAGRDTDLRLVATTRAVWRPLQVTRLHEQLIIHASLPAAIAAPSRTMDEDRATSNTMGKGERSTLPR</sequence>
<dbReference type="PANTHER" id="PTHR33495">
    <property type="entry name" value="ANTI-SIGMA FACTOR ANTAGONIST TM_1081-RELATED-RELATED"/>
    <property type="match status" value="1"/>
</dbReference>
<evidence type="ECO:0000259" key="4">
    <source>
        <dbReference type="PROSITE" id="PS50801"/>
    </source>
</evidence>
<dbReference type="EMBL" id="ANMG01000120">
    <property type="protein sequence ID" value="EMD21769.1"/>
    <property type="molecule type" value="Genomic_DNA"/>
</dbReference>
<dbReference type="InterPro" id="IPR003658">
    <property type="entry name" value="Anti-sigma_ant"/>
</dbReference>
<dbReference type="PATRIC" id="fig|1238180.3.peg.8509"/>
<proteinExistence type="inferred from homology"/>
<comment type="caution">
    <text evidence="5">The sequence shown here is derived from an EMBL/GenBank/DDBJ whole genome shotgun (WGS) entry which is preliminary data.</text>
</comment>
<dbReference type="CDD" id="cd07043">
    <property type="entry name" value="STAS_anti-anti-sigma_factors"/>
    <property type="match status" value="1"/>
</dbReference>
<dbReference type="Pfam" id="PF01740">
    <property type="entry name" value="STAS"/>
    <property type="match status" value="1"/>
</dbReference>
<organism evidence="5 6">
    <name type="scientific">Amycolatopsis azurea DSM 43854</name>
    <dbReference type="NCBI Taxonomy" id="1238180"/>
    <lineage>
        <taxon>Bacteria</taxon>
        <taxon>Bacillati</taxon>
        <taxon>Actinomycetota</taxon>
        <taxon>Actinomycetes</taxon>
        <taxon>Pseudonocardiales</taxon>
        <taxon>Pseudonocardiaceae</taxon>
        <taxon>Amycolatopsis</taxon>
    </lineage>
</organism>
<dbReference type="GO" id="GO:0043856">
    <property type="term" value="F:anti-sigma factor antagonist activity"/>
    <property type="evidence" value="ECO:0007669"/>
    <property type="project" value="InterPro"/>
</dbReference>
<feature type="region of interest" description="Disordered" evidence="3">
    <location>
        <begin position="115"/>
        <end position="139"/>
    </location>
</feature>
<evidence type="ECO:0000256" key="2">
    <source>
        <dbReference type="RuleBase" id="RU003749"/>
    </source>
</evidence>
<dbReference type="AlphaFoldDB" id="M2NHZ5"/>
<dbReference type="Gene3D" id="3.30.750.24">
    <property type="entry name" value="STAS domain"/>
    <property type="match status" value="1"/>
</dbReference>
<comment type="similarity">
    <text evidence="1 2">Belongs to the anti-sigma-factor antagonist family.</text>
</comment>